<evidence type="ECO:0008006" key="4">
    <source>
        <dbReference type="Google" id="ProtNLM"/>
    </source>
</evidence>
<feature type="transmembrane region" description="Helical" evidence="1">
    <location>
        <begin position="16"/>
        <end position="39"/>
    </location>
</feature>
<comment type="caution">
    <text evidence="2">The sequence shown here is derived from an EMBL/GenBank/DDBJ whole genome shotgun (WGS) entry which is preliminary data.</text>
</comment>
<evidence type="ECO:0000313" key="2">
    <source>
        <dbReference type="EMBL" id="MBB5980909.1"/>
    </source>
</evidence>
<proteinExistence type="predicted"/>
<protein>
    <recommendedName>
        <fullName evidence="4">DUF3592 domain-containing protein</fullName>
    </recommendedName>
</protein>
<keyword evidence="1" id="KW-0472">Membrane</keyword>
<sequence>MAIGGWGTRGERVTAVVAWLLFTAMAAGVLAGGVAIAMLGRRALRDVNSLGAHHEQAVGRVVAKHSYPNGPQSGDKTEVTIGFTAADGSWHTTTRTLQLWSKARNVGDTVTVSYDSGNPADFVTGSIGWKRTREILTIAVGVVLTLGTPVAYVATVRDTFVGACGRPRSSGARQRRR</sequence>
<keyword evidence="1" id="KW-0812">Transmembrane</keyword>
<keyword evidence="3" id="KW-1185">Reference proteome</keyword>
<name>A0A841DSI8_9ACTN</name>
<dbReference type="AlphaFoldDB" id="A0A841DSI8"/>
<accession>A0A841DSI8</accession>
<dbReference type="RefSeq" id="WP_184836987.1">
    <property type="nucleotide sequence ID" value="NZ_BAAAVN010000003.1"/>
</dbReference>
<dbReference type="Proteomes" id="UP000558997">
    <property type="component" value="Unassembled WGS sequence"/>
</dbReference>
<gene>
    <name evidence="2" type="ORF">HDA44_004250</name>
</gene>
<keyword evidence="1" id="KW-1133">Transmembrane helix</keyword>
<reference evidence="2 3" key="1">
    <citation type="submission" date="2020-08" db="EMBL/GenBank/DDBJ databases">
        <title>Sequencing the genomes of 1000 actinobacteria strains.</title>
        <authorList>
            <person name="Klenk H.-P."/>
        </authorList>
    </citation>
    <scope>NUCLEOTIDE SEQUENCE [LARGE SCALE GENOMIC DNA]</scope>
    <source>
        <strain evidence="2 3">DSM 17294</strain>
    </source>
</reference>
<feature type="transmembrane region" description="Helical" evidence="1">
    <location>
        <begin position="135"/>
        <end position="154"/>
    </location>
</feature>
<dbReference type="EMBL" id="JACHNF010000001">
    <property type="protein sequence ID" value="MBB5980909.1"/>
    <property type="molecule type" value="Genomic_DNA"/>
</dbReference>
<organism evidence="2 3">
    <name type="scientific">Kribbella solani</name>
    <dbReference type="NCBI Taxonomy" id="236067"/>
    <lineage>
        <taxon>Bacteria</taxon>
        <taxon>Bacillati</taxon>
        <taxon>Actinomycetota</taxon>
        <taxon>Actinomycetes</taxon>
        <taxon>Propionibacteriales</taxon>
        <taxon>Kribbellaceae</taxon>
        <taxon>Kribbella</taxon>
    </lineage>
</organism>
<evidence type="ECO:0000256" key="1">
    <source>
        <dbReference type="SAM" id="Phobius"/>
    </source>
</evidence>
<evidence type="ECO:0000313" key="3">
    <source>
        <dbReference type="Proteomes" id="UP000558997"/>
    </source>
</evidence>